<organism evidence="1 2">
    <name type="scientific">Pistacia atlantica</name>
    <dbReference type="NCBI Taxonomy" id="434234"/>
    <lineage>
        <taxon>Eukaryota</taxon>
        <taxon>Viridiplantae</taxon>
        <taxon>Streptophyta</taxon>
        <taxon>Embryophyta</taxon>
        <taxon>Tracheophyta</taxon>
        <taxon>Spermatophyta</taxon>
        <taxon>Magnoliopsida</taxon>
        <taxon>eudicotyledons</taxon>
        <taxon>Gunneridae</taxon>
        <taxon>Pentapetalae</taxon>
        <taxon>rosids</taxon>
        <taxon>malvids</taxon>
        <taxon>Sapindales</taxon>
        <taxon>Anacardiaceae</taxon>
        <taxon>Pistacia</taxon>
    </lineage>
</organism>
<accession>A0ACC1C1N3</accession>
<gene>
    <name evidence="1" type="ORF">Patl1_19538</name>
</gene>
<evidence type="ECO:0000313" key="1">
    <source>
        <dbReference type="EMBL" id="KAJ0105933.1"/>
    </source>
</evidence>
<keyword evidence="2" id="KW-1185">Reference proteome</keyword>
<evidence type="ECO:0000313" key="2">
    <source>
        <dbReference type="Proteomes" id="UP001164250"/>
    </source>
</evidence>
<dbReference type="Proteomes" id="UP001164250">
    <property type="component" value="Chromosome 2"/>
</dbReference>
<reference evidence="2" key="1">
    <citation type="journal article" date="2023" name="G3 (Bethesda)">
        <title>Genome assembly and association tests identify interacting loci associated with vigor, precocity, and sex in interspecific pistachio rootstocks.</title>
        <authorList>
            <person name="Palmer W."/>
            <person name="Jacygrad E."/>
            <person name="Sagayaradj S."/>
            <person name="Cavanaugh K."/>
            <person name="Han R."/>
            <person name="Bertier L."/>
            <person name="Beede B."/>
            <person name="Kafkas S."/>
            <person name="Golino D."/>
            <person name="Preece J."/>
            <person name="Michelmore R."/>
        </authorList>
    </citation>
    <scope>NUCLEOTIDE SEQUENCE [LARGE SCALE GENOMIC DNA]</scope>
</reference>
<dbReference type="EMBL" id="CM047898">
    <property type="protein sequence ID" value="KAJ0105933.1"/>
    <property type="molecule type" value="Genomic_DNA"/>
</dbReference>
<sequence length="116" mass="13748">MMKMRRENHGRQLRLPLTKSSWKNLYLALFRSESIAHGIITRQTASNLHCFVIHPHNWWYLAWKFFIVINAAYSSFFTALEFGFYRGLPEKLFVLDIANQIAFLVRYSCSFFCCIS</sequence>
<name>A0ACC1C1N3_9ROSI</name>
<protein>
    <submittedName>
        <fullName evidence="1">Uncharacterized protein</fullName>
    </submittedName>
</protein>
<proteinExistence type="predicted"/>
<comment type="caution">
    <text evidence="1">The sequence shown here is derived from an EMBL/GenBank/DDBJ whole genome shotgun (WGS) entry which is preliminary data.</text>
</comment>